<feature type="non-terminal residue" evidence="1">
    <location>
        <position position="180"/>
    </location>
</feature>
<dbReference type="PANTHER" id="PTHR46880:SF5">
    <property type="entry name" value="DUF4371 DOMAIN-CONTAINING PROTEIN"/>
    <property type="match status" value="1"/>
</dbReference>
<dbReference type="PANTHER" id="PTHR46880">
    <property type="entry name" value="RAS-ASSOCIATING DOMAIN-CONTAINING PROTEIN"/>
    <property type="match status" value="1"/>
</dbReference>
<organism evidence="1 2">
    <name type="scientific">Meganyctiphanes norvegica</name>
    <name type="common">Northern krill</name>
    <name type="synonym">Thysanopoda norvegica</name>
    <dbReference type="NCBI Taxonomy" id="48144"/>
    <lineage>
        <taxon>Eukaryota</taxon>
        <taxon>Metazoa</taxon>
        <taxon>Ecdysozoa</taxon>
        <taxon>Arthropoda</taxon>
        <taxon>Crustacea</taxon>
        <taxon>Multicrustacea</taxon>
        <taxon>Malacostraca</taxon>
        <taxon>Eumalacostraca</taxon>
        <taxon>Eucarida</taxon>
        <taxon>Euphausiacea</taxon>
        <taxon>Euphausiidae</taxon>
        <taxon>Meganyctiphanes</taxon>
    </lineage>
</organism>
<gene>
    <name evidence="1" type="ORF">MNOR_LOCUS42162</name>
</gene>
<proteinExistence type="predicted"/>
<sequence>ARVAAELDQDLAHFGGIQQIRWVASQRRALLALHKNYVATCSHFEDIASTSIKVKGLLQKLQSPKFLTFLHFMMDFTEVIANLSEAFQADDLLVMEVVPRVQVVMLALVGMQSSPGRYVSSLPNGRVYLGVTLSGVVKPELDRLHKALLGSAIEHIDCRFSAVQESPLSDFTVLNYREWP</sequence>
<dbReference type="EMBL" id="CAXKWB010208450">
    <property type="protein sequence ID" value="CAL4259784.1"/>
    <property type="molecule type" value="Genomic_DNA"/>
</dbReference>
<accession>A0AAV2SY11</accession>
<dbReference type="AlphaFoldDB" id="A0AAV2SY11"/>
<comment type="caution">
    <text evidence="1">The sequence shown here is derived from an EMBL/GenBank/DDBJ whole genome shotgun (WGS) entry which is preliminary data.</text>
</comment>
<keyword evidence="2" id="KW-1185">Reference proteome</keyword>
<dbReference type="Proteomes" id="UP001497623">
    <property type="component" value="Unassembled WGS sequence"/>
</dbReference>
<evidence type="ECO:0000313" key="2">
    <source>
        <dbReference type="Proteomes" id="UP001497623"/>
    </source>
</evidence>
<feature type="non-terminal residue" evidence="1">
    <location>
        <position position="1"/>
    </location>
</feature>
<name>A0AAV2SY11_MEGNR</name>
<reference evidence="1 2" key="1">
    <citation type="submission" date="2024-05" db="EMBL/GenBank/DDBJ databases">
        <authorList>
            <person name="Wallberg A."/>
        </authorList>
    </citation>
    <scope>NUCLEOTIDE SEQUENCE [LARGE SCALE GENOMIC DNA]</scope>
</reference>
<evidence type="ECO:0000313" key="1">
    <source>
        <dbReference type="EMBL" id="CAL4259784.1"/>
    </source>
</evidence>
<protein>
    <submittedName>
        <fullName evidence="1">Uncharacterized protein</fullName>
    </submittedName>
</protein>